<sequence length="74" mass="8045">MAPSDASLDNDDSQWSLESLTKAYQQGYMAGLTGHPIDQQPYPADVVAAAWEAGWDDGHEQLLASGRQPQTKRA</sequence>
<dbReference type="RefSeq" id="WP_084333080.1">
    <property type="nucleotide sequence ID" value="NZ_CBKZNZ010000073.1"/>
</dbReference>
<evidence type="ECO:0000256" key="1">
    <source>
        <dbReference type="ARBA" id="ARBA00022490"/>
    </source>
</evidence>
<keyword evidence="1" id="KW-0963">Cytoplasm</keyword>
<dbReference type="GO" id="GO:0006417">
    <property type="term" value="P:regulation of translation"/>
    <property type="evidence" value="ECO:0007669"/>
    <property type="project" value="UniProtKB-KW"/>
</dbReference>
<dbReference type="EMBL" id="FNFD01000001">
    <property type="protein sequence ID" value="SDJ35913.1"/>
    <property type="molecule type" value="Genomic_DNA"/>
</dbReference>
<keyword evidence="4" id="KW-1185">Reference proteome</keyword>
<dbReference type="InterPro" id="IPR023200">
    <property type="entry name" value="RMF_sf"/>
</dbReference>
<dbReference type="Gene3D" id="1.10.10.620">
    <property type="entry name" value="ribosome modulation factor like domain"/>
    <property type="match status" value="1"/>
</dbReference>
<organism evidence="3 4">
    <name type="scientific">Pseudomonas indica</name>
    <dbReference type="NCBI Taxonomy" id="137658"/>
    <lineage>
        <taxon>Bacteria</taxon>
        <taxon>Pseudomonadati</taxon>
        <taxon>Pseudomonadota</taxon>
        <taxon>Gammaproteobacteria</taxon>
        <taxon>Pseudomonadales</taxon>
        <taxon>Pseudomonadaceae</taxon>
        <taxon>Pseudomonas</taxon>
    </lineage>
</organism>
<dbReference type="InterPro" id="IPR007040">
    <property type="entry name" value="Ribosome_modulation_factor"/>
</dbReference>
<accession>A0A1G8T334</accession>
<name>A0A1G8T334_9PSED</name>
<evidence type="ECO:0000313" key="3">
    <source>
        <dbReference type="EMBL" id="SDJ35913.1"/>
    </source>
</evidence>
<dbReference type="AlphaFoldDB" id="A0A1G8T334"/>
<dbReference type="NCBIfam" id="NF011162">
    <property type="entry name" value="PRK14563.1"/>
    <property type="match status" value="1"/>
</dbReference>
<evidence type="ECO:0000256" key="2">
    <source>
        <dbReference type="ARBA" id="ARBA00022845"/>
    </source>
</evidence>
<gene>
    <name evidence="3" type="ORF">SAMN05216186_101243</name>
</gene>
<proteinExistence type="predicted"/>
<dbReference type="NCBIfam" id="NF041886">
    <property type="entry name" value="Rmf_CrpP_fam"/>
    <property type="match status" value="1"/>
</dbReference>
<dbReference type="Proteomes" id="UP000198706">
    <property type="component" value="Unassembled WGS sequence"/>
</dbReference>
<dbReference type="OrthoDB" id="6370285at2"/>
<dbReference type="STRING" id="137658.SAMN05216186_101243"/>
<dbReference type="Pfam" id="PF04957">
    <property type="entry name" value="RMF"/>
    <property type="match status" value="1"/>
</dbReference>
<reference evidence="3 4" key="1">
    <citation type="submission" date="2016-10" db="EMBL/GenBank/DDBJ databases">
        <authorList>
            <person name="de Groot N.N."/>
        </authorList>
    </citation>
    <scope>NUCLEOTIDE SEQUENCE [LARGE SCALE GENOMIC DNA]</scope>
    <source>
        <strain evidence="3 4">JCM 21544</strain>
    </source>
</reference>
<protein>
    <submittedName>
        <fullName evidence="3">Ribosome modulation factor</fullName>
    </submittedName>
</protein>
<keyword evidence="2" id="KW-0810">Translation regulation</keyword>
<evidence type="ECO:0000313" key="4">
    <source>
        <dbReference type="Proteomes" id="UP000198706"/>
    </source>
</evidence>